<gene>
    <name evidence="4" type="ORF">HMN09_01207800</name>
</gene>
<evidence type="ECO:0000313" key="5">
    <source>
        <dbReference type="Proteomes" id="UP000613580"/>
    </source>
</evidence>
<protein>
    <submittedName>
        <fullName evidence="4">F-box domain-containing protein</fullName>
    </submittedName>
</protein>
<feature type="transmembrane region" description="Helical" evidence="2">
    <location>
        <begin position="158"/>
        <end position="181"/>
    </location>
</feature>
<dbReference type="AlphaFoldDB" id="A0A8H6S6N1"/>
<dbReference type="Pfam" id="PF20152">
    <property type="entry name" value="DUF6534"/>
    <property type="match status" value="1"/>
</dbReference>
<feature type="transmembrane region" description="Helical" evidence="2">
    <location>
        <begin position="193"/>
        <end position="216"/>
    </location>
</feature>
<evidence type="ECO:0000259" key="3">
    <source>
        <dbReference type="Pfam" id="PF20152"/>
    </source>
</evidence>
<dbReference type="PANTHER" id="PTHR40465:SF1">
    <property type="entry name" value="DUF6534 DOMAIN-CONTAINING PROTEIN"/>
    <property type="match status" value="1"/>
</dbReference>
<dbReference type="InterPro" id="IPR045339">
    <property type="entry name" value="DUF6534"/>
</dbReference>
<keyword evidence="5" id="KW-1185">Reference proteome</keyword>
<name>A0A8H6S6N1_MYCCL</name>
<feature type="transmembrane region" description="Helical" evidence="2">
    <location>
        <begin position="267"/>
        <end position="288"/>
    </location>
</feature>
<comment type="caution">
    <text evidence="4">The sequence shown here is derived from an EMBL/GenBank/DDBJ whole genome shotgun (WGS) entry which is preliminary data.</text>
</comment>
<evidence type="ECO:0000256" key="1">
    <source>
        <dbReference type="SAM" id="MobiDB-lite"/>
    </source>
</evidence>
<keyword evidence="2" id="KW-0812">Transmembrane</keyword>
<feature type="compositionally biased region" description="Polar residues" evidence="1">
    <location>
        <begin position="1"/>
        <end position="12"/>
    </location>
</feature>
<organism evidence="4 5">
    <name type="scientific">Mycena chlorophos</name>
    <name type="common">Agaric fungus</name>
    <name type="synonym">Agaricus chlorophos</name>
    <dbReference type="NCBI Taxonomy" id="658473"/>
    <lineage>
        <taxon>Eukaryota</taxon>
        <taxon>Fungi</taxon>
        <taxon>Dikarya</taxon>
        <taxon>Basidiomycota</taxon>
        <taxon>Agaricomycotina</taxon>
        <taxon>Agaricomycetes</taxon>
        <taxon>Agaricomycetidae</taxon>
        <taxon>Agaricales</taxon>
        <taxon>Marasmiineae</taxon>
        <taxon>Mycenaceae</taxon>
        <taxon>Mycena</taxon>
    </lineage>
</organism>
<reference evidence="4" key="1">
    <citation type="submission" date="2020-05" db="EMBL/GenBank/DDBJ databases">
        <title>Mycena genomes resolve the evolution of fungal bioluminescence.</title>
        <authorList>
            <person name="Tsai I.J."/>
        </authorList>
    </citation>
    <scope>NUCLEOTIDE SEQUENCE</scope>
    <source>
        <strain evidence="4">110903Hualien_Pintung</strain>
    </source>
</reference>
<evidence type="ECO:0000313" key="4">
    <source>
        <dbReference type="EMBL" id="KAF7293288.1"/>
    </source>
</evidence>
<dbReference type="OrthoDB" id="3265526at2759"/>
<feature type="region of interest" description="Disordered" evidence="1">
    <location>
        <begin position="1"/>
        <end position="23"/>
    </location>
</feature>
<sequence length="409" mass="45309">MTLVSATISSINKPAESSPLSSSVKKCQSAVNERALWRWRRLRTESISGPRRRRTVAEPLARRLDSRSADALHLPRSRDTTLTAPTWNCDACQPPLPASMSEAHPTATYIASKSLELRGVLVPPSLPLPLRELCRPPSKFESKDSDRMNAGTMTAQQLFGPMLVGVLFNGILYGALVVQLFTYYDRYYKSDPFVRYLVVYLLIAETANTVFDINLIYQPLVTGWGNLEQLQKSPLFLRPDAAVTVAISTPVQLFMAWRLQRLTKHSLMPGIILLLALVSLAGGLSVTIKVSLQQDYSAFPGFKPFTTVWLAATAACDLFLSTALIYSLVNIPFHINAGSHTRQKVRKTGVGPTDRYIDRVIRLTIQTGSITAVAALLDLFVFLFAPSATLQFIWDFPLSKLYSNALLSS</sequence>
<dbReference type="PANTHER" id="PTHR40465">
    <property type="entry name" value="CHROMOSOME 1, WHOLE GENOME SHOTGUN SEQUENCE"/>
    <property type="match status" value="1"/>
</dbReference>
<dbReference type="EMBL" id="JACAZE010000021">
    <property type="protein sequence ID" value="KAF7293288.1"/>
    <property type="molecule type" value="Genomic_DNA"/>
</dbReference>
<feature type="transmembrane region" description="Helical" evidence="2">
    <location>
        <begin position="308"/>
        <end position="329"/>
    </location>
</feature>
<accession>A0A8H6S6N1</accession>
<proteinExistence type="predicted"/>
<keyword evidence="2" id="KW-0472">Membrane</keyword>
<feature type="transmembrane region" description="Helical" evidence="2">
    <location>
        <begin position="236"/>
        <end position="255"/>
    </location>
</feature>
<feature type="transmembrane region" description="Helical" evidence="2">
    <location>
        <begin position="369"/>
        <end position="394"/>
    </location>
</feature>
<feature type="domain" description="DUF6534" evidence="3">
    <location>
        <begin position="313"/>
        <end position="409"/>
    </location>
</feature>
<dbReference type="Proteomes" id="UP000613580">
    <property type="component" value="Unassembled WGS sequence"/>
</dbReference>
<evidence type="ECO:0000256" key="2">
    <source>
        <dbReference type="SAM" id="Phobius"/>
    </source>
</evidence>
<keyword evidence="2" id="KW-1133">Transmembrane helix</keyword>